<dbReference type="HOGENOM" id="CLU_2974593_0_0_14"/>
<sequence>MAIWVKALLGVFVIGSTVGLVGTNYLLSNFQKSQETSKPENSRSLRASYDDPIFYIDL</sequence>
<organism evidence="2 3">
    <name type="scientific">Mycoplasma suis (strain KI_3806)</name>
    <dbReference type="NCBI Taxonomy" id="708248"/>
    <lineage>
        <taxon>Bacteria</taxon>
        <taxon>Bacillati</taxon>
        <taxon>Mycoplasmatota</taxon>
        <taxon>Mollicutes</taxon>
        <taxon>Mycoplasmataceae</taxon>
        <taxon>Mycoplasma</taxon>
    </lineage>
</organism>
<dbReference type="AlphaFoldDB" id="F0V1W1"/>
<evidence type="ECO:0000313" key="3">
    <source>
        <dbReference type="Proteomes" id="UP000008645"/>
    </source>
</evidence>
<accession>F0V1W1</accession>
<dbReference type="Proteomes" id="UP000008645">
    <property type="component" value="Chromosome"/>
</dbReference>
<feature type="transmembrane region" description="Helical" evidence="1">
    <location>
        <begin position="7"/>
        <end position="27"/>
    </location>
</feature>
<keyword evidence="1" id="KW-0812">Transmembrane</keyword>
<dbReference type="EMBL" id="FQ790233">
    <property type="protein sequence ID" value="CBZ40642.1"/>
    <property type="molecule type" value="Genomic_DNA"/>
</dbReference>
<reference evidence="2 3" key="1">
    <citation type="journal article" date="2011" name="J. Bacteriol.">
        <title>Complete genome sequence of the hemotrophic Mycoplasma suis strain KI3806.</title>
        <authorList>
            <person name="Oehlerking J."/>
            <person name="Kube M."/>
            <person name="Felder K.M."/>
            <person name="Matter D."/>
            <person name="Wittenbrink M.M."/>
            <person name="Schwarzenbach S."/>
            <person name="Kramer M.M."/>
            <person name="Hoelzle K."/>
            <person name="Hoelzle L.E."/>
        </authorList>
    </citation>
    <scope>NUCLEOTIDE SEQUENCE [LARGE SCALE GENOMIC DNA]</scope>
    <source>
        <strain evidence="3">KI_3806</strain>
    </source>
</reference>
<evidence type="ECO:0000256" key="1">
    <source>
        <dbReference type="SAM" id="Phobius"/>
    </source>
</evidence>
<gene>
    <name evidence="2" type="ORF">MSUIS_05490</name>
</gene>
<keyword evidence="1" id="KW-1133">Transmembrane helix</keyword>
<dbReference type="RefSeq" id="WP_013609245.1">
    <property type="nucleotide sequence ID" value="NC_015153.1"/>
</dbReference>
<evidence type="ECO:0000313" key="2">
    <source>
        <dbReference type="EMBL" id="CBZ40642.1"/>
    </source>
</evidence>
<name>F0V1W1_MYCS3</name>
<protein>
    <submittedName>
        <fullName evidence="2">Uncharacterized protein</fullName>
    </submittedName>
</protein>
<keyword evidence="1" id="KW-0472">Membrane</keyword>
<proteinExistence type="predicted"/>
<dbReference type="KEGG" id="msk:MSUIS_05490"/>